<dbReference type="Pfam" id="PF01954">
    <property type="entry name" value="AF2212-like"/>
    <property type="match status" value="1"/>
</dbReference>
<dbReference type="AlphaFoldDB" id="A0A7G9YK59"/>
<protein>
    <recommendedName>
        <fullName evidence="3">Antitoxin</fullName>
    </recommendedName>
</protein>
<evidence type="ECO:0000313" key="4">
    <source>
        <dbReference type="EMBL" id="QNO48393.1"/>
    </source>
</evidence>
<dbReference type="EMBL" id="MT631339">
    <property type="protein sequence ID" value="QNO48393.1"/>
    <property type="molecule type" value="Genomic_DNA"/>
</dbReference>
<accession>A0A7G9YK59</accession>
<name>A0A7G9YK59_9EURY</name>
<evidence type="ECO:0000256" key="3">
    <source>
        <dbReference type="RuleBase" id="RU368051"/>
    </source>
</evidence>
<dbReference type="InterPro" id="IPR024069">
    <property type="entry name" value="AF2212-like_dom_sf"/>
</dbReference>
<evidence type="ECO:0000256" key="1">
    <source>
        <dbReference type="ARBA" id="ARBA00006615"/>
    </source>
</evidence>
<sequence length="64" mass="7684">MTKTIEVMHEKGVFKPLQRVDLPEKVKLRRRIESEGLYELIEDLSGMFRNVKEDPLKILMENRR</sequence>
<dbReference type="Gene3D" id="4.10.1150.10">
    <property type="entry name" value="AF2212/PG0164-like"/>
    <property type="match status" value="1"/>
</dbReference>
<dbReference type="SUPFAM" id="SSF141694">
    <property type="entry name" value="AF2212/PG0164-like"/>
    <property type="match status" value="1"/>
</dbReference>
<keyword evidence="2 3" id="KW-1277">Toxin-antitoxin system</keyword>
<comment type="similarity">
    <text evidence="1 3">Belongs to the UPF0165 family.</text>
</comment>
<dbReference type="InterPro" id="IPR008203">
    <property type="entry name" value="AF2212-like"/>
</dbReference>
<evidence type="ECO:0000256" key="2">
    <source>
        <dbReference type="ARBA" id="ARBA00022649"/>
    </source>
</evidence>
<gene>
    <name evidence="4" type="ORF">GLNMMLEO_00002</name>
</gene>
<reference evidence="4" key="1">
    <citation type="submission" date="2020-06" db="EMBL/GenBank/DDBJ databases">
        <title>Unique genomic features of the anaerobic methanotrophic archaea.</title>
        <authorList>
            <person name="Chadwick G.L."/>
            <person name="Skennerton C.T."/>
            <person name="Laso-Perez R."/>
            <person name="Leu A.O."/>
            <person name="Speth D.R."/>
            <person name="Yu H."/>
            <person name="Morgan-Lang C."/>
            <person name="Hatzenpichler R."/>
            <person name="Goudeau D."/>
            <person name="Malmstrom R."/>
            <person name="Brazelton W.J."/>
            <person name="Woyke T."/>
            <person name="Hallam S.J."/>
            <person name="Tyson G.W."/>
            <person name="Wegener G."/>
            <person name="Boetius A."/>
            <person name="Orphan V."/>
        </authorList>
    </citation>
    <scope>NUCLEOTIDE SEQUENCE</scope>
</reference>
<organism evidence="4">
    <name type="scientific">Candidatus Methanogaster sp. ANME-2c ERB4</name>
    <dbReference type="NCBI Taxonomy" id="2759911"/>
    <lineage>
        <taxon>Archaea</taxon>
        <taxon>Methanobacteriati</taxon>
        <taxon>Methanobacteriota</taxon>
        <taxon>Stenosarchaea group</taxon>
        <taxon>Methanomicrobia</taxon>
        <taxon>Methanosarcinales</taxon>
        <taxon>ANME-2 cluster</taxon>
        <taxon>Candidatus Methanogasteraceae</taxon>
        <taxon>Candidatus Methanogaster</taxon>
    </lineage>
</organism>
<comment type="function">
    <text evidence="3">Antitoxin component of a type II toxin-antitoxin (TA) system.</text>
</comment>
<proteinExistence type="inferred from homology"/>